<dbReference type="Gene3D" id="3.60.110.10">
    <property type="entry name" value="Carbon-nitrogen hydrolase"/>
    <property type="match status" value="1"/>
</dbReference>
<evidence type="ECO:0000259" key="2">
    <source>
        <dbReference type="PROSITE" id="PS50263"/>
    </source>
</evidence>
<dbReference type="PANTHER" id="PTHR23088">
    <property type="entry name" value="NITRILASE-RELATED"/>
    <property type="match status" value="1"/>
</dbReference>
<dbReference type="CDD" id="cd07572">
    <property type="entry name" value="nit"/>
    <property type="match status" value="1"/>
</dbReference>
<dbReference type="Pfam" id="PF00795">
    <property type="entry name" value="CN_hydrolase"/>
    <property type="match status" value="1"/>
</dbReference>
<feature type="domain" description="CN hydrolase" evidence="2">
    <location>
        <begin position="1"/>
        <end position="246"/>
    </location>
</feature>
<protein>
    <submittedName>
        <fullName evidence="3">Carbon-nitrogen hydrolase family protein</fullName>
    </submittedName>
</protein>
<dbReference type="Proteomes" id="UP001652394">
    <property type="component" value="Unassembled WGS sequence"/>
</dbReference>
<dbReference type="InterPro" id="IPR036526">
    <property type="entry name" value="C-N_Hydrolase_sf"/>
</dbReference>
<dbReference type="PANTHER" id="PTHR23088:SF30">
    <property type="entry name" value="OMEGA-AMIDASE NIT2"/>
    <property type="match status" value="1"/>
</dbReference>
<evidence type="ECO:0000313" key="4">
    <source>
        <dbReference type="Proteomes" id="UP001652394"/>
    </source>
</evidence>
<dbReference type="GO" id="GO:0016787">
    <property type="term" value="F:hydrolase activity"/>
    <property type="evidence" value="ECO:0007669"/>
    <property type="project" value="UniProtKB-KW"/>
</dbReference>
<evidence type="ECO:0000313" key="3">
    <source>
        <dbReference type="EMBL" id="MCU6748398.1"/>
    </source>
</evidence>
<dbReference type="EMBL" id="JAOQJX010000022">
    <property type="protein sequence ID" value="MCU6748398.1"/>
    <property type="molecule type" value="Genomic_DNA"/>
</dbReference>
<dbReference type="InterPro" id="IPR003010">
    <property type="entry name" value="C-N_Hydrolase"/>
</dbReference>
<keyword evidence="1 3" id="KW-0378">Hydrolase</keyword>
<accession>A0ABT2TDN0</accession>
<reference evidence="3 4" key="1">
    <citation type="journal article" date="2021" name="ISME Commun">
        <title>Automated analysis of genomic sequences facilitates high-throughput and comprehensive description of bacteria.</title>
        <authorList>
            <person name="Hitch T.C.A."/>
        </authorList>
    </citation>
    <scope>NUCLEOTIDE SEQUENCE [LARGE SCALE GENOMIC DNA]</scope>
    <source>
        <strain evidence="3 4">H2_18</strain>
    </source>
</reference>
<dbReference type="InterPro" id="IPR045254">
    <property type="entry name" value="Nit1/2_C-N_Hydrolase"/>
</dbReference>
<keyword evidence="4" id="KW-1185">Reference proteome</keyword>
<dbReference type="SUPFAM" id="SSF56317">
    <property type="entry name" value="Carbon-nitrogen hydrolase"/>
    <property type="match status" value="1"/>
</dbReference>
<proteinExistence type="predicted"/>
<dbReference type="RefSeq" id="WP_059066163.1">
    <property type="nucleotide sequence ID" value="NZ_JAOQJX010000022.1"/>
</dbReference>
<evidence type="ECO:0000256" key="1">
    <source>
        <dbReference type="ARBA" id="ARBA00022801"/>
    </source>
</evidence>
<dbReference type="PROSITE" id="PS50263">
    <property type="entry name" value="CN_HYDROLASE"/>
    <property type="match status" value="1"/>
</dbReference>
<organism evidence="3 4">
    <name type="scientific">Faecalicatena acetigenes</name>
    <dbReference type="NCBI Taxonomy" id="2981790"/>
    <lineage>
        <taxon>Bacteria</taxon>
        <taxon>Bacillati</taxon>
        <taxon>Bacillota</taxon>
        <taxon>Clostridia</taxon>
        <taxon>Lachnospirales</taxon>
        <taxon>Lachnospiraceae</taxon>
        <taxon>Faecalicatena</taxon>
    </lineage>
</organism>
<sequence>MKIVQLQMHVYEEKEKNLAQLGEYLKRTAHEQADIVTVGEMFTCPYQTEKFPLYAEREGEKSWKICSELARMYGVYLCAGSMPEVDENGKIYNTAYVFDRKGEQIAKHRKAHLFDIDIENGQYFKESETLTAGDSSTVFETEFGKMGVCICFDLRFPELSRMMVEQGAKMILVPAAFNMTTGPAHWEILFRSRALDNQCFVAGTSSARDREAGYVAWGHSLLVSPWGDIIEEMEEKEGYISNEINLDYVEKIRKELPLLKARRQDIYSGEV</sequence>
<gene>
    <name evidence="3" type="ORF">OCV51_12155</name>
</gene>
<comment type="caution">
    <text evidence="3">The sequence shown here is derived from an EMBL/GenBank/DDBJ whole genome shotgun (WGS) entry which is preliminary data.</text>
</comment>
<name>A0ABT2TDN0_9FIRM</name>